<evidence type="ECO:0000313" key="3">
    <source>
        <dbReference type="Proteomes" id="UP000694287"/>
    </source>
</evidence>
<reference evidence="2 3" key="1">
    <citation type="submission" date="2020-11" db="EMBL/GenBank/DDBJ databases">
        <title>Pseudonocardia abyssalis sp. nov. and Pseudonocardia oceani sp. nov., description and phylogenomic analysis of two novel actinomycetes isolated from the deep Southern Ocean.</title>
        <authorList>
            <person name="Parra J."/>
        </authorList>
    </citation>
    <scope>NUCLEOTIDE SEQUENCE [LARGE SCALE GENOMIC DNA]</scope>
    <source>
        <strain evidence="2 3">KRD-168</strain>
    </source>
</reference>
<dbReference type="EMBL" id="JADQDK010000001">
    <property type="protein sequence ID" value="MBW0133374.1"/>
    <property type="molecule type" value="Genomic_DNA"/>
</dbReference>
<dbReference type="Proteomes" id="UP000694287">
    <property type="component" value="Unassembled WGS sequence"/>
</dbReference>
<name>A0ABS6UMA8_9PSEU</name>
<protein>
    <submittedName>
        <fullName evidence="2">Uncharacterized protein</fullName>
    </submittedName>
</protein>
<sequence>MTGPGCGTHAGLGAELRAVAVLLLDRLGPVLEGGPRSSTCSVCPVCAVVALLRGERPELAVRLAEHASGFLDALQTALREGNGMPPSGGQVPEPPPAPTRRVQHIPVVREAAAC</sequence>
<evidence type="ECO:0000256" key="1">
    <source>
        <dbReference type="SAM" id="MobiDB-lite"/>
    </source>
</evidence>
<keyword evidence="3" id="KW-1185">Reference proteome</keyword>
<comment type="caution">
    <text evidence="2">The sequence shown here is derived from an EMBL/GenBank/DDBJ whole genome shotgun (WGS) entry which is preliminary data.</text>
</comment>
<accession>A0ABS6UMA8</accession>
<organism evidence="2 3">
    <name type="scientific">Pseudonocardia abyssalis</name>
    <dbReference type="NCBI Taxonomy" id="2792008"/>
    <lineage>
        <taxon>Bacteria</taxon>
        <taxon>Bacillati</taxon>
        <taxon>Actinomycetota</taxon>
        <taxon>Actinomycetes</taxon>
        <taxon>Pseudonocardiales</taxon>
        <taxon>Pseudonocardiaceae</taxon>
        <taxon>Pseudonocardia</taxon>
    </lineage>
</organism>
<proteinExistence type="predicted"/>
<feature type="region of interest" description="Disordered" evidence="1">
    <location>
        <begin position="79"/>
        <end position="104"/>
    </location>
</feature>
<evidence type="ECO:0000313" key="2">
    <source>
        <dbReference type="EMBL" id="MBW0133374.1"/>
    </source>
</evidence>
<gene>
    <name evidence="2" type="ORF">I4I81_03770</name>
</gene>
<dbReference type="RefSeq" id="WP_218615809.1">
    <property type="nucleotide sequence ID" value="NZ_JADQDK010000001.1"/>
</dbReference>